<reference evidence="2" key="1">
    <citation type="submission" date="2016-10" db="EMBL/GenBank/DDBJ databases">
        <authorList>
            <person name="Varghese N."/>
            <person name="Submissions S."/>
        </authorList>
    </citation>
    <scope>NUCLEOTIDE SEQUENCE [LARGE SCALE GENOMIC DNA]</scope>
    <source>
        <strain evidence="2">CGMCC 4.3504</strain>
    </source>
</reference>
<sequence>MSTTAQDTDTPRAHCTVDADGRTTFRVALRPAGRPRLALVPRARKNAPPQPTRLLDLEPHGDDGDLRAVLEPLPALAEGRWDAYLMREPDAVRERLRPGLRDLRALVDGNLRQRPSPVAVRVPYATKDGFLAIRAWLRPAHAEAGRLDLADGAMTVHARLHGAEPSDDATALLRLRGDRDTTRSFPLRTEGGGLSFTAPFAELTGAASGDQVWDVFLRPAAGAPPVRVGRLLDDTADRKTVCVYPALTVGEAAARPYYTVDNDLAVEVTAAR</sequence>
<name>A0A1G6YN14_9ACTN</name>
<dbReference type="RefSeq" id="WP_055574391.1">
    <property type="nucleotide sequence ID" value="NZ_FMZK01000013.1"/>
</dbReference>
<keyword evidence="2" id="KW-1185">Reference proteome</keyword>
<dbReference type="EMBL" id="FMZK01000013">
    <property type="protein sequence ID" value="SDD91712.1"/>
    <property type="molecule type" value="Genomic_DNA"/>
</dbReference>
<protein>
    <recommendedName>
        <fullName evidence="3">Transferase</fullName>
    </recommendedName>
</protein>
<dbReference type="Proteomes" id="UP000182100">
    <property type="component" value="Unassembled WGS sequence"/>
</dbReference>
<dbReference type="AlphaFoldDB" id="A0A1G6YN14"/>
<organism evidence="1 2">
    <name type="scientific">Streptomyces prasinopilosus</name>
    <dbReference type="NCBI Taxonomy" id="67344"/>
    <lineage>
        <taxon>Bacteria</taxon>
        <taxon>Bacillati</taxon>
        <taxon>Actinomycetota</taxon>
        <taxon>Actinomycetes</taxon>
        <taxon>Kitasatosporales</taxon>
        <taxon>Streptomycetaceae</taxon>
        <taxon>Streptomyces</taxon>
    </lineage>
</organism>
<proteinExistence type="predicted"/>
<accession>A0A1G6YN14</accession>
<evidence type="ECO:0000313" key="2">
    <source>
        <dbReference type="Proteomes" id="UP000182100"/>
    </source>
</evidence>
<gene>
    <name evidence="1" type="ORF">SAMN05216505_113118</name>
</gene>
<dbReference type="STRING" id="67344.SAMN05216505_113118"/>
<evidence type="ECO:0008006" key="3">
    <source>
        <dbReference type="Google" id="ProtNLM"/>
    </source>
</evidence>
<evidence type="ECO:0000313" key="1">
    <source>
        <dbReference type="EMBL" id="SDD91712.1"/>
    </source>
</evidence>